<reference evidence="2 3" key="1">
    <citation type="submission" date="2013-12" db="EMBL/GenBank/DDBJ databases">
        <title>Draft genome of the parsitic nematode Ancylostoma duodenale.</title>
        <authorList>
            <person name="Mitreva M."/>
        </authorList>
    </citation>
    <scope>NUCLEOTIDE SEQUENCE [LARGE SCALE GENOMIC DNA]</scope>
    <source>
        <strain evidence="2 3">Zhejiang</strain>
    </source>
</reference>
<dbReference type="EMBL" id="KN731582">
    <property type="protein sequence ID" value="KIH59816.1"/>
    <property type="molecule type" value="Genomic_DNA"/>
</dbReference>
<evidence type="ECO:0000313" key="3">
    <source>
        <dbReference type="Proteomes" id="UP000054047"/>
    </source>
</evidence>
<gene>
    <name evidence="2" type="ORF">ANCDUO_09944</name>
</gene>
<organism evidence="2 3">
    <name type="scientific">Ancylostoma duodenale</name>
    <dbReference type="NCBI Taxonomy" id="51022"/>
    <lineage>
        <taxon>Eukaryota</taxon>
        <taxon>Metazoa</taxon>
        <taxon>Ecdysozoa</taxon>
        <taxon>Nematoda</taxon>
        <taxon>Chromadorea</taxon>
        <taxon>Rhabditida</taxon>
        <taxon>Rhabditina</taxon>
        <taxon>Rhabditomorpha</taxon>
        <taxon>Strongyloidea</taxon>
        <taxon>Ancylostomatidae</taxon>
        <taxon>Ancylostomatinae</taxon>
        <taxon>Ancylostoma</taxon>
    </lineage>
</organism>
<name>A0A0C2GS47_9BILA</name>
<evidence type="ECO:0000313" key="2">
    <source>
        <dbReference type="EMBL" id="KIH59816.1"/>
    </source>
</evidence>
<evidence type="ECO:0000256" key="1">
    <source>
        <dbReference type="SAM" id="MobiDB-lite"/>
    </source>
</evidence>
<dbReference type="OrthoDB" id="72325at2759"/>
<accession>A0A0C2GS47</accession>
<keyword evidence="3" id="KW-1185">Reference proteome</keyword>
<proteinExistence type="predicted"/>
<feature type="region of interest" description="Disordered" evidence="1">
    <location>
        <begin position="48"/>
        <end position="94"/>
    </location>
</feature>
<dbReference type="AlphaFoldDB" id="A0A0C2GS47"/>
<sequence length="94" mass="10638">MGAKEEAKDLIAQRDKLDMEIEQNFEILKKEHCRNDRKALTEKIEKAIQKSHAEQKEMKGSGSDKDARASDEPVPLEYREAAAGKEEQAAKVIL</sequence>
<dbReference type="Proteomes" id="UP000054047">
    <property type="component" value="Unassembled WGS sequence"/>
</dbReference>
<protein>
    <submittedName>
        <fullName evidence="2">Uncharacterized protein</fullName>
    </submittedName>
</protein>